<dbReference type="GO" id="GO:0005739">
    <property type="term" value="C:mitochondrion"/>
    <property type="evidence" value="ECO:0007669"/>
    <property type="project" value="GOC"/>
</dbReference>
<accession>A0A0B7B017</accession>
<evidence type="ECO:0000256" key="2">
    <source>
        <dbReference type="ARBA" id="ARBA00039785"/>
    </source>
</evidence>
<feature type="domain" description="FAD dependent oxidoreductase" evidence="4">
    <location>
        <begin position="95"/>
        <end position="474"/>
    </location>
</feature>
<dbReference type="Gene3D" id="3.30.9.10">
    <property type="entry name" value="D-Amino Acid Oxidase, subunit A, domain 2"/>
    <property type="match status" value="1"/>
</dbReference>
<dbReference type="Pfam" id="PF01266">
    <property type="entry name" value="DAO"/>
    <property type="match status" value="1"/>
</dbReference>
<dbReference type="InterPro" id="IPR006076">
    <property type="entry name" value="FAD-dep_OxRdtase"/>
</dbReference>
<gene>
    <name evidence="5" type="primary">ORF152607</name>
</gene>
<comment type="function">
    <text evidence="3">Required for the assembly of the mitochondrial membrane respiratory chain NADH dehydrogenase (Complex I). Involved in mid-late stages of complex I assembly.</text>
</comment>
<dbReference type="InterPro" id="IPR036188">
    <property type="entry name" value="FAD/NAD-bd_sf"/>
</dbReference>
<dbReference type="EMBL" id="HACG01039352">
    <property type="protein sequence ID" value="CEK86217.1"/>
    <property type="molecule type" value="Transcribed_RNA"/>
</dbReference>
<name>A0A0B7B017_9EUPU</name>
<dbReference type="AlphaFoldDB" id="A0A0B7B017"/>
<evidence type="ECO:0000256" key="3">
    <source>
        <dbReference type="ARBA" id="ARBA00046185"/>
    </source>
</evidence>
<dbReference type="GO" id="GO:0016491">
    <property type="term" value="F:oxidoreductase activity"/>
    <property type="evidence" value="ECO:0007669"/>
    <property type="project" value="UniProtKB-KW"/>
</dbReference>
<dbReference type="PANTHER" id="PTHR13847:SF287">
    <property type="entry name" value="FAD-DEPENDENT OXIDOREDUCTASE DOMAIN-CONTAINING PROTEIN 1"/>
    <property type="match status" value="1"/>
</dbReference>
<evidence type="ECO:0000259" key="4">
    <source>
        <dbReference type="Pfam" id="PF01266"/>
    </source>
</evidence>
<dbReference type="Gene3D" id="3.50.50.60">
    <property type="entry name" value="FAD/NAD(P)-binding domain"/>
    <property type="match status" value="1"/>
</dbReference>
<protein>
    <recommendedName>
        <fullName evidence="2">FAD-dependent oxidoreductase domain-containing protein 1</fullName>
    </recommendedName>
</protein>
<reference evidence="5" key="1">
    <citation type="submission" date="2014-12" db="EMBL/GenBank/DDBJ databases">
        <title>Insight into the proteome of Arion vulgaris.</title>
        <authorList>
            <person name="Aradska J."/>
            <person name="Bulat T."/>
            <person name="Smidak R."/>
            <person name="Sarate P."/>
            <person name="Gangsoo J."/>
            <person name="Sialana F."/>
            <person name="Bilban M."/>
            <person name="Lubec G."/>
        </authorList>
    </citation>
    <scope>NUCLEOTIDE SEQUENCE</scope>
    <source>
        <tissue evidence="5">Skin</tissue>
    </source>
</reference>
<proteinExistence type="predicted"/>
<dbReference type="GO" id="GO:0032981">
    <property type="term" value="P:mitochondrial respiratory chain complex I assembly"/>
    <property type="evidence" value="ECO:0007669"/>
    <property type="project" value="TreeGrafter"/>
</dbReference>
<keyword evidence="1" id="KW-0560">Oxidoreductase</keyword>
<dbReference type="SUPFAM" id="SSF51905">
    <property type="entry name" value="FAD/NAD(P)-binding domain"/>
    <property type="match status" value="1"/>
</dbReference>
<evidence type="ECO:0000256" key="1">
    <source>
        <dbReference type="ARBA" id="ARBA00023002"/>
    </source>
</evidence>
<dbReference type="PANTHER" id="PTHR13847">
    <property type="entry name" value="SARCOSINE DEHYDROGENASE-RELATED"/>
    <property type="match status" value="1"/>
</dbReference>
<sequence length="511" mass="57495">MKIMMFPMMGSLYRCTLKTVVPRYVQCKQNVNKRASALGSVRFMTTDNSDKSETHSEKRIPRAGNYRSPWLVLKEEFQGIKTMTPPGTYVPRETDFLIIGGGIVGSSVAYWLKQYNTKAISVTVIERDPSYTKASSMLSWEGVRHQFSIPENVQLSMCASEFLSDIREHLSVKHEGPPDVQFNHQGYLILAHEKDAEQLAENVDMQKNLGARVVLLSKQQLTEKYPWMNFDGIECGSLGLEGEGWLDPWSLLRAFKQKNLSMGVKYIQGDVTNFEFENINSTNDIKFRVISAVIKSKDDQECETKFSGVINCAGPWAADIAEMAGIGKGDGDLAIPLPIEPRKRSVYVTHCPSGPSLDCPFVIDPSGLFFRREGFGGHYVCGHVPTSETDEPPIANFDTDFNLYEERVLPALTSRVPCFNTSNLKAAWAGYNDYNIFDQNLVVGPHPYLTNFFFANGLGGHGLQHAIGVGRALMEYILEADYVTIDMEKFHFSRFLTKTRLNEQMTLHQSR</sequence>
<organism evidence="5">
    <name type="scientific">Arion vulgaris</name>
    <dbReference type="NCBI Taxonomy" id="1028688"/>
    <lineage>
        <taxon>Eukaryota</taxon>
        <taxon>Metazoa</taxon>
        <taxon>Spiralia</taxon>
        <taxon>Lophotrochozoa</taxon>
        <taxon>Mollusca</taxon>
        <taxon>Gastropoda</taxon>
        <taxon>Heterobranchia</taxon>
        <taxon>Euthyneura</taxon>
        <taxon>Panpulmonata</taxon>
        <taxon>Eupulmonata</taxon>
        <taxon>Stylommatophora</taxon>
        <taxon>Helicina</taxon>
        <taxon>Arionoidea</taxon>
        <taxon>Arionidae</taxon>
        <taxon>Arion</taxon>
    </lineage>
</organism>
<evidence type="ECO:0000313" key="5">
    <source>
        <dbReference type="EMBL" id="CEK86217.1"/>
    </source>
</evidence>